<dbReference type="RefSeq" id="WP_328341947.1">
    <property type="nucleotide sequence ID" value="NZ_CP107906.1"/>
</dbReference>
<dbReference type="GO" id="GO:0032259">
    <property type="term" value="P:methylation"/>
    <property type="evidence" value="ECO:0007669"/>
    <property type="project" value="UniProtKB-KW"/>
</dbReference>
<dbReference type="Gene3D" id="3.40.50.150">
    <property type="entry name" value="Vaccinia Virus protein VP39"/>
    <property type="match status" value="1"/>
</dbReference>
<dbReference type="InterPro" id="IPR003356">
    <property type="entry name" value="DNA_methylase_A-5"/>
</dbReference>
<dbReference type="InterPro" id="IPR002052">
    <property type="entry name" value="DNA_methylase_N6_adenine_CS"/>
</dbReference>
<gene>
    <name evidence="4" type="ORF">OHB29_25435</name>
</gene>
<keyword evidence="1" id="KW-0680">Restriction system</keyword>
<dbReference type="SUPFAM" id="SSF53335">
    <property type="entry name" value="S-adenosyl-L-methionine-dependent methyltransferases"/>
    <property type="match status" value="1"/>
</dbReference>
<accession>A0ABZ1NWD5</accession>
<keyword evidence="4" id="KW-0808">Transferase</keyword>
<sequence>MTTRATDGTARSALVSLGEIKELAEVGRPTVSNWRRRFDRDVLESAGDRRPPFPDAVAGSESRPLFVAEEVASWLDLRPIPDAEPEEDGTVPTYGDRFRRGLRLRGLVALRHEVGSANQLIVDALAVCAMEGEGGDWYREALPEQLVEDADKADHRVADAIRELIEELGSPGAAADTVLSLAERLESDLTTDTTAPAVAELISALVGPSGVLAAGPGQPSVINLCAGTGELLFARDDIGGRGDIVAVEPDPLRRRLLLYRLFAHHCSTVDICVRPEDLDTLRPWEQREFDLDVDRPWAMPSADLVLADPPYASGERDAGEEGPLGWALEAVRRLKPDGRGYVVVPSWTLTRPRGTTPTPSVRMREELLNQGAVAAVVQLPRRMHPFRTGAEHSLLVLRGEVAAEEQGKVLLVDADRIARRVGGAWMRYVAEVLYTGRSPVNEEAAFCPVWPAGPRAEALLDGRSVLPAHRLAAKEQGLDHFSATLDARREAAVALPRLKEWIGDLGVARRQPEVRVAHRKVGEHLKGGQLRLLAGHRIREGDLGDAGLPVIGREEMLGALPVGRRRIALEDLAQYPQAVITERGDVFMLTEHGIRTYVDDAGGCVLLAPVQGLRIAAYRPYLAGEVLPETLWMRPQPLAQLLAAPRNQQRSSGSLVRRVSVRDMDLPELPPEEVAELEAILGETERQRAQVRRQLEALDNLALRLTAGVADGDLALRRRAGST</sequence>
<keyword evidence="5" id="KW-1185">Reference proteome</keyword>
<proteinExistence type="predicted"/>
<dbReference type="CDD" id="cd02440">
    <property type="entry name" value="AdoMet_MTases"/>
    <property type="match status" value="1"/>
</dbReference>
<reference evidence="4 5" key="1">
    <citation type="submission" date="2022-10" db="EMBL/GenBank/DDBJ databases">
        <title>The complete genomes of actinobacterial strains from the NBC collection.</title>
        <authorList>
            <person name="Joergensen T.S."/>
            <person name="Alvarez Arevalo M."/>
            <person name="Sterndorff E.B."/>
            <person name="Faurdal D."/>
            <person name="Vuksanovic O."/>
            <person name="Mourched A.-S."/>
            <person name="Charusanti P."/>
            <person name="Shaw S."/>
            <person name="Blin K."/>
            <person name="Weber T."/>
        </authorList>
    </citation>
    <scope>NUCLEOTIDE SEQUENCE [LARGE SCALE GENOMIC DNA]</scope>
    <source>
        <strain evidence="4 5">NBC_00456</strain>
    </source>
</reference>
<dbReference type="Pfam" id="PF02384">
    <property type="entry name" value="N6_Mtase"/>
    <property type="match status" value="1"/>
</dbReference>
<dbReference type="EMBL" id="CP107906">
    <property type="protein sequence ID" value="WUG96078.1"/>
    <property type="molecule type" value="Genomic_DNA"/>
</dbReference>
<protein>
    <submittedName>
        <fullName evidence="4">SAM-dependent methyltransferase</fullName>
    </submittedName>
</protein>
<name>A0ABZ1NWD5_STRVL</name>
<dbReference type="InterPro" id="IPR029063">
    <property type="entry name" value="SAM-dependent_MTases_sf"/>
</dbReference>
<evidence type="ECO:0000256" key="2">
    <source>
        <dbReference type="SAM" id="Coils"/>
    </source>
</evidence>
<dbReference type="PROSITE" id="PS00092">
    <property type="entry name" value="N6_MTASE"/>
    <property type="match status" value="1"/>
</dbReference>
<evidence type="ECO:0000259" key="3">
    <source>
        <dbReference type="Pfam" id="PF02384"/>
    </source>
</evidence>
<organism evidence="4 5">
    <name type="scientific">Streptomyces violaceus</name>
    <name type="common">Streptomyces venezuelae</name>
    <dbReference type="NCBI Taxonomy" id="1936"/>
    <lineage>
        <taxon>Bacteria</taxon>
        <taxon>Bacillati</taxon>
        <taxon>Actinomycetota</taxon>
        <taxon>Actinomycetes</taxon>
        <taxon>Kitasatosporales</taxon>
        <taxon>Streptomycetaceae</taxon>
        <taxon>Streptomyces</taxon>
    </lineage>
</organism>
<evidence type="ECO:0000313" key="4">
    <source>
        <dbReference type="EMBL" id="WUG96078.1"/>
    </source>
</evidence>
<dbReference type="Proteomes" id="UP001341259">
    <property type="component" value="Chromosome"/>
</dbReference>
<feature type="coiled-coil region" evidence="2">
    <location>
        <begin position="674"/>
        <end position="701"/>
    </location>
</feature>
<keyword evidence="4" id="KW-0489">Methyltransferase</keyword>
<dbReference type="GO" id="GO:0008168">
    <property type="term" value="F:methyltransferase activity"/>
    <property type="evidence" value="ECO:0007669"/>
    <property type="project" value="UniProtKB-KW"/>
</dbReference>
<feature type="domain" description="DNA methylase adenine-specific" evidence="3">
    <location>
        <begin position="296"/>
        <end position="417"/>
    </location>
</feature>
<evidence type="ECO:0000313" key="5">
    <source>
        <dbReference type="Proteomes" id="UP001341259"/>
    </source>
</evidence>
<keyword evidence="2" id="KW-0175">Coiled coil</keyword>
<evidence type="ECO:0000256" key="1">
    <source>
        <dbReference type="ARBA" id="ARBA00022747"/>
    </source>
</evidence>